<dbReference type="NCBIfam" id="TIGR03713">
    <property type="entry name" value="acc_sec_asp1"/>
    <property type="match status" value="1"/>
</dbReference>
<reference evidence="1 2" key="1">
    <citation type="journal article" date="2014" name="Antonie Van Leeuwenhoek">
        <title>Oenococcus alcoholitolerans sp. nov., a lactic acid bacteria isolated from cachaca and ethanol fermentation processes.</title>
        <authorList>
            <person name="Badotti F."/>
            <person name="Moreira A.P."/>
            <person name="Tonon L.A."/>
            <person name="de Lucena B.T."/>
            <person name="Gomes Fde C."/>
            <person name="Kruger R."/>
            <person name="Thompson C.C."/>
            <person name="de Morais M.A.Jr."/>
            <person name="Rosa C.A."/>
            <person name="Thompson F.L."/>
        </authorList>
    </citation>
    <scope>NUCLEOTIDE SEQUENCE [LARGE SCALE GENOMIC DNA]</scope>
    <source>
        <strain evidence="1 2">UFRJ-M7.2.18</strain>
    </source>
</reference>
<evidence type="ECO:0000313" key="2">
    <source>
        <dbReference type="Proteomes" id="UP000030023"/>
    </source>
</evidence>
<organism evidence="1 2">
    <name type="scientific">Oenococcus alcoholitolerans</name>
    <dbReference type="NCBI Taxonomy" id="931074"/>
    <lineage>
        <taxon>Bacteria</taxon>
        <taxon>Bacillati</taxon>
        <taxon>Bacillota</taxon>
        <taxon>Bacilli</taxon>
        <taxon>Lactobacillales</taxon>
        <taxon>Lactobacillaceae</taxon>
        <taxon>Oenococcus</taxon>
    </lineage>
</organism>
<keyword evidence="2" id="KW-1185">Reference proteome</keyword>
<dbReference type="Proteomes" id="UP000030023">
    <property type="component" value="Unassembled WGS sequence"/>
</dbReference>
<name>A0ABR4XRK5_9LACO</name>
<dbReference type="EMBL" id="AXCV01000155">
    <property type="protein sequence ID" value="KGO31920.1"/>
    <property type="molecule type" value="Genomic_DNA"/>
</dbReference>
<sequence>MIKNPKINLIIDLSPLQNARVFEISLLNLINKKMSTNLTIDYLDQRNQENENQLPDLESQETDDRASQAAEDLFDRVEFCILKGERELVSKIRNVRLIVDLQREANVFLQLAAISSGIPQINAGRSLYVEDHKNGLIVKEPKDLDKAIDFYFKGLKNWNQALVYSVQKMDQYSDFSLIQKWFDLIKKS</sequence>
<comment type="caution">
    <text evidence="1">The sequence shown here is derived from an EMBL/GenBank/DDBJ whole genome shotgun (WGS) entry which is preliminary data.</text>
</comment>
<dbReference type="InterPro" id="IPR022372">
    <property type="entry name" value="Accessory_SS_Asp1"/>
</dbReference>
<evidence type="ECO:0000313" key="1">
    <source>
        <dbReference type="EMBL" id="KGO31920.1"/>
    </source>
</evidence>
<proteinExistence type="predicted"/>
<protein>
    <submittedName>
        <fullName evidence="1">Uncharacterized protein</fullName>
    </submittedName>
</protein>
<accession>A0ABR4XRK5</accession>
<dbReference type="Pfam" id="PF16993">
    <property type="entry name" value="Asp1"/>
    <property type="match status" value="1"/>
</dbReference>
<gene>
    <name evidence="1" type="ORF">Q757_04150</name>
</gene>